<keyword evidence="9" id="KW-0325">Glycoprotein</keyword>
<evidence type="ECO:0000256" key="8">
    <source>
        <dbReference type="ARBA" id="ARBA00023157"/>
    </source>
</evidence>
<dbReference type="Gene3D" id="3.20.20.80">
    <property type="entry name" value="Glycosidases"/>
    <property type="match status" value="1"/>
</dbReference>
<dbReference type="EMBL" id="RBNJ01012574">
    <property type="protein sequence ID" value="RUS25592.1"/>
    <property type="molecule type" value="Genomic_DNA"/>
</dbReference>
<name>A0A433Q739_9FUNG</name>
<dbReference type="Pfam" id="PF00128">
    <property type="entry name" value="Alpha-amylase"/>
    <property type="match status" value="1"/>
</dbReference>
<evidence type="ECO:0000256" key="5">
    <source>
        <dbReference type="ARBA" id="ARBA00022723"/>
    </source>
</evidence>
<comment type="caution">
    <text evidence="14">The sequence shown here is derived from an EMBL/GenBank/DDBJ whole genome shotgun (WGS) entry which is preliminary data.</text>
</comment>
<keyword evidence="15" id="KW-1185">Reference proteome</keyword>
<evidence type="ECO:0000256" key="6">
    <source>
        <dbReference type="ARBA" id="ARBA00022729"/>
    </source>
</evidence>
<dbReference type="PANTHER" id="PTHR10357:SF215">
    <property type="entry name" value="ALPHA-AMYLASE 1"/>
    <property type="match status" value="1"/>
</dbReference>
<keyword evidence="6" id="KW-0732">Signal</keyword>
<evidence type="ECO:0000256" key="4">
    <source>
        <dbReference type="ARBA" id="ARBA00012595"/>
    </source>
</evidence>
<dbReference type="InterPro" id="IPR005036">
    <property type="entry name" value="CBM21_dom"/>
</dbReference>
<dbReference type="SMART" id="SM00642">
    <property type="entry name" value="Aamy"/>
    <property type="match status" value="1"/>
</dbReference>
<comment type="cofactor">
    <cofactor evidence="2">
        <name>Ca(2+)</name>
        <dbReference type="ChEBI" id="CHEBI:29108"/>
    </cofactor>
</comment>
<dbReference type="PANTHER" id="PTHR10357">
    <property type="entry name" value="ALPHA-AMYLASE FAMILY MEMBER"/>
    <property type="match status" value="1"/>
</dbReference>
<evidence type="ECO:0000256" key="7">
    <source>
        <dbReference type="ARBA" id="ARBA00022801"/>
    </source>
</evidence>
<dbReference type="InterPro" id="IPR017853">
    <property type="entry name" value="GH"/>
</dbReference>
<evidence type="ECO:0000313" key="15">
    <source>
        <dbReference type="Proteomes" id="UP000274822"/>
    </source>
</evidence>
<protein>
    <recommendedName>
        <fullName evidence="4">alpha-amylase</fullName>
        <ecNumber evidence="4">3.2.1.1</ecNumber>
    </recommendedName>
</protein>
<dbReference type="Gene3D" id="2.60.40.2440">
    <property type="entry name" value="Carbohydrate binding type-21 domain"/>
    <property type="match status" value="1"/>
</dbReference>
<evidence type="ECO:0000256" key="9">
    <source>
        <dbReference type="ARBA" id="ARBA00023180"/>
    </source>
</evidence>
<dbReference type="Pfam" id="PF09260">
    <property type="entry name" value="A_amylase_dom_C"/>
    <property type="match status" value="1"/>
</dbReference>
<evidence type="ECO:0000313" key="14">
    <source>
        <dbReference type="EMBL" id="RUS25592.1"/>
    </source>
</evidence>
<dbReference type="AlphaFoldDB" id="A0A433Q739"/>
<keyword evidence="10" id="KW-0119">Carbohydrate metabolism</keyword>
<organism evidence="14 15">
    <name type="scientific">Jimgerdemannia flammicorona</name>
    <dbReference type="NCBI Taxonomy" id="994334"/>
    <lineage>
        <taxon>Eukaryota</taxon>
        <taxon>Fungi</taxon>
        <taxon>Fungi incertae sedis</taxon>
        <taxon>Mucoromycota</taxon>
        <taxon>Mucoromycotina</taxon>
        <taxon>Endogonomycetes</taxon>
        <taxon>Endogonales</taxon>
        <taxon>Endogonaceae</taxon>
        <taxon>Jimgerdemannia</taxon>
    </lineage>
</organism>
<keyword evidence="11" id="KW-0326">Glycosidase</keyword>
<reference evidence="14 15" key="1">
    <citation type="journal article" date="2018" name="New Phytol.">
        <title>Phylogenomics of Endogonaceae and evolution of mycorrhizas within Mucoromycota.</title>
        <authorList>
            <person name="Chang Y."/>
            <person name="Desiro A."/>
            <person name="Na H."/>
            <person name="Sandor L."/>
            <person name="Lipzen A."/>
            <person name="Clum A."/>
            <person name="Barry K."/>
            <person name="Grigoriev I.V."/>
            <person name="Martin F.M."/>
            <person name="Stajich J.E."/>
            <person name="Smith M.E."/>
            <person name="Bonito G."/>
            <person name="Spatafora J.W."/>
        </authorList>
    </citation>
    <scope>NUCLEOTIDE SEQUENCE [LARGE SCALE GENOMIC DNA]</scope>
    <source>
        <strain evidence="14 15">AD002</strain>
    </source>
</reference>
<dbReference type="InterPro" id="IPR006047">
    <property type="entry name" value="GH13_cat_dom"/>
</dbReference>
<evidence type="ECO:0000259" key="13">
    <source>
        <dbReference type="PROSITE" id="PS51159"/>
    </source>
</evidence>
<feature type="region of interest" description="Disordered" evidence="12">
    <location>
        <begin position="175"/>
        <end position="221"/>
    </location>
</feature>
<accession>A0A433Q739</accession>
<evidence type="ECO:0000256" key="12">
    <source>
        <dbReference type="SAM" id="MobiDB-lite"/>
    </source>
</evidence>
<dbReference type="GO" id="GO:0016052">
    <property type="term" value="P:carbohydrate catabolic process"/>
    <property type="evidence" value="ECO:0007669"/>
    <property type="project" value="InterPro"/>
</dbReference>
<dbReference type="GO" id="GO:0005509">
    <property type="term" value="F:calcium ion binding"/>
    <property type="evidence" value="ECO:0007669"/>
    <property type="project" value="InterPro"/>
</dbReference>
<keyword evidence="8" id="KW-1015">Disulfide bond</keyword>
<dbReference type="Proteomes" id="UP000274822">
    <property type="component" value="Unassembled WGS sequence"/>
</dbReference>
<dbReference type="SUPFAM" id="SSF51445">
    <property type="entry name" value="(Trans)glycosidases"/>
    <property type="match status" value="1"/>
</dbReference>
<sequence>MNEASGTNPARPFSYNGLWPRLSNNFRPRRVHCAIVFAAKFSFDRTAFLLVGLLQFLHLTVAPSERRAVPSSAAVQLDYYTYANGVLSGQIYIKNIAPTKVVTIYYSTSAGVWNVTGNRISVSYSAPISGTSYEYWVFSTTITTEGISQFYIKYDVSGTSYYDNNSSNNYEVTTTTASSTATTTSTSTTTSATATATSKTTSTSTTTTTTTTTSTTTATSTPLPWSQRTIYQILTDRFAKSTDSTAGCSDLSNYCGGTYKGIINHLPYIINMGFDAIWISPIPKIHFHPDTRTDTFHLWPPKRYWATDFYSLNTNFGSAADLKALVAAAHNIGMYVMLDVVANHAGPTSSGYSGYTFASSSLYHPNNCTMSDSNQNSLEQCWIAGNLPDIDTENVSNVNILNDIVRTWVTTYGFDGIRIDTFKHVRKSFWPAYISAAGVFATAEVYSGDASYVGPYQQYAQSIINYPLYYPLLRGFGAKQTLTQLKTQIAANKAAFTNTALLTNFVNNHDNPRFLNTYNDLSLFKNALTFTLLAEGIPIVYYGDEQAYAGGADPGCREPLWTSGYNTNSEMYLFIQKVIMQARKKLGTDTYMSLWVNDKIFAFRRGKGLVVLSNYGLGSGTTQTVNLSGQFTEGTKLVDIFTGQSITVSSGSVTVTISNGMPLIFV</sequence>
<dbReference type="InterPro" id="IPR038175">
    <property type="entry name" value="CBM21_dom_sf"/>
</dbReference>
<evidence type="ECO:0000256" key="1">
    <source>
        <dbReference type="ARBA" id="ARBA00000548"/>
    </source>
</evidence>
<keyword evidence="5" id="KW-0479">Metal-binding</keyword>
<evidence type="ECO:0000256" key="2">
    <source>
        <dbReference type="ARBA" id="ARBA00001913"/>
    </source>
</evidence>
<evidence type="ECO:0000256" key="11">
    <source>
        <dbReference type="ARBA" id="ARBA00023295"/>
    </source>
</evidence>
<dbReference type="InterPro" id="IPR015340">
    <property type="entry name" value="A_amylase_C_dom"/>
</dbReference>
<evidence type="ECO:0000256" key="10">
    <source>
        <dbReference type="ARBA" id="ARBA00023277"/>
    </source>
</evidence>
<comment type="catalytic activity">
    <reaction evidence="1">
        <text>Endohydrolysis of (1-&gt;4)-alpha-D-glucosidic linkages in polysaccharides containing three or more (1-&gt;4)-alpha-linked D-glucose units.</text>
        <dbReference type="EC" id="3.2.1.1"/>
    </reaction>
</comment>
<comment type="similarity">
    <text evidence="3">Belongs to the glycosyl hydrolase 13 family.</text>
</comment>
<keyword evidence="7 14" id="KW-0378">Hydrolase</keyword>
<dbReference type="EC" id="3.2.1.1" evidence="4"/>
<gene>
    <name evidence="14" type="ORF">BC938DRAFT_471924</name>
</gene>
<dbReference type="Pfam" id="PF03370">
    <property type="entry name" value="CBM_21"/>
    <property type="match status" value="1"/>
</dbReference>
<proteinExistence type="inferred from homology"/>
<dbReference type="PROSITE" id="PS51159">
    <property type="entry name" value="CBM21"/>
    <property type="match status" value="1"/>
</dbReference>
<feature type="domain" description="CBM21" evidence="13">
    <location>
        <begin position="67"/>
        <end position="173"/>
    </location>
</feature>
<dbReference type="GO" id="GO:0004556">
    <property type="term" value="F:alpha-amylase activity"/>
    <property type="evidence" value="ECO:0007669"/>
    <property type="project" value="UniProtKB-EC"/>
</dbReference>
<dbReference type="SUPFAM" id="SSF51011">
    <property type="entry name" value="Glycosyl hydrolase domain"/>
    <property type="match status" value="1"/>
</dbReference>
<evidence type="ECO:0000256" key="3">
    <source>
        <dbReference type="ARBA" id="ARBA00008061"/>
    </source>
</evidence>
<dbReference type="InterPro" id="IPR013780">
    <property type="entry name" value="Glyco_hydro_b"/>
</dbReference>
<dbReference type="Gene3D" id="2.60.40.1180">
    <property type="entry name" value="Golgi alpha-mannosidase II"/>
    <property type="match status" value="1"/>
</dbReference>